<organism evidence="3 4">
    <name type="scientific">Aquipseudomonas ullengensis</name>
    <dbReference type="NCBI Taxonomy" id="2759166"/>
    <lineage>
        <taxon>Bacteria</taxon>
        <taxon>Pseudomonadati</taxon>
        <taxon>Pseudomonadota</taxon>
        <taxon>Gammaproteobacteria</taxon>
        <taxon>Pseudomonadales</taxon>
        <taxon>Pseudomonadaceae</taxon>
        <taxon>Aquipseudomonas</taxon>
    </lineage>
</organism>
<sequence length="295" mass="31212">MSIQVKPELVLLLGASFWGLGWIPLDYFAARGLSGMPIVFYTYGLLSLLALPLLWLQRAAWWPQRGALLAICICGGWGTAGLVGALSEGDVVRAMLLFYLAPVWGLLGGWLLLGERLTALRVGALLLAMLGIALTLGISHDTFRPLTTADWLALSAGLAFALNNLATRAADQVPLASKATVAFVGSALLGGLFCLLQDTPLPAISTPQWGLIALFGLFWLTAMSAAQYGFSHVEASRAAVLVVVELVVAVLTAAWLGDRELGLREWCGGALVLAAALIAERPGRESPSSFCEAKP</sequence>
<keyword evidence="1" id="KW-0812">Transmembrane</keyword>
<feature type="transmembrane region" description="Helical" evidence="1">
    <location>
        <begin position="208"/>
        <end position="226"/>
    </location>
</feature>
<dbReference type="Pfam" id="PF00892">
    <property type="entry name" value="EamA"/>
    <property type="match status" value="2"/>
</dbReference>
<keyword evidence="4" id="KW-1185">Reference proteome</keyword>
<feature type="transmembrane region" description="Helical" evidence="1">
    <location>
        <begin position="92"/>
        <end position="113"/>
    </location>
</feature>
<feature type="transmembrane region" description="Helical" evidence="1">
    <location>
        <begin position="120"/>
        <end position="139"/>
    </location>
</feature>
<dbReference type="SUPFAM" id="SSF103481">
    <property type="entry name" value="Multidrug resistance efflux transporter EmrE"/>
    <property type="match status" value="2"/>
</dbReference>
<evidence type="ECO:0000313" key="3">
    <source>
        <dbReference type="EMBL" id="MBB2494148.1"/>
    </source>
</evidence>
<dbReference type="InterPro" id="IPR037185">
    <property type="entry name" value="EmrE-like"/>
</dbReference>
<dbReference type="Proteomes" id="UP000542720">
    <property type="component" value="Unassembled WGS sequence"/>
</dbReference>
<evidence type="ECO:0000256" key="1">
    <source>
        <dbReference type="SAM" id="Phobius"/>
    </source>
</evidence>
<dbReference type="PANTHER" id="PTHR22911">
    <property type="entry name" value="ACYL-MALONYL CONDENSING ENZYME-RELATED"/>
    <property type="match status" value="1"/>
</dbReference>
<feature type="domain" description="EamA" evidence="2">
    <location>
        <begin position="8"/>
        <end position="136"/>
    </location>
</feature>
<evidence type="ECO:0000259" key="2">
    <source>
        <dbReference type="Pfam" id="PF00892"/>
    </source>
</evidence>
<name>A0A7W4QD35_9GAMM</name>
<feature type="transmembrane region" description="Helical" evidence="1">
    <location>
        <begin position="9"/>
        <end position="30"/>
    </location>
</feature>
<gene>
    <name evidence="3" type="ORF">H3H51_03890</name>
</gene>
<accession>A0A7W4QD35</accession>
<dbReference type="AlphaFoldDB" id="A0A7W4QD35"/>
<dbReference type="InterPro" id="IPR000620">
    <property type="entry name" value="EamA_dom"/>
</dbReference>
<proteinExistence type="predicted"/>
<dbReference type="GO" id="GO:0016020">
    <property type="term" value="C:membrane"/>
    <property type="evidence" value="ECO:0007669"/>
    <property type="project" value="InterPro"/>
</dbReference>
<keyword evidence="1" id="KW-1133">Transmembrane helix</keyword>
<feature type="domain" description="EamA" evidence="2">
    <location>
        <begin position="149"/>
        <end position="278"/>
    </location>
</feature>
<feature type="transmembrane region" description="Helical" evidence="1">
    <location>
        <begin position="238"/>
        <end position="257"/>
    </location>
</feature>
<evidence type="ECO:0000313" key="4">
    <source>
        <dbReference type="Proteomes" id="UP000542720"/>
    </source>
</evidence>
<feature type="transmembrane region" description="Helical" evidence="1">
    <location>
        <begin position="36"/>
        <end position="55"/>
    </location>
</feature>
<feature type="transmembrane region" description="Helical" evidence="1">
    <location>
        <begin position="179"/>
        <end position="196"/>
    </location>
</feature>
<reference evidence="3 4" key="1">
    <citation type="submission" date="2020-08" db="EMBL/GenBank/DDBJ databases">
        <authorList>
            <person name="Kim C.M."/>
        </authorList>
    </citation>
    <scope>NUCLEOTIDE SEQUENCE [LARGE SCALE GENOMIC DNA]</scope>
    <source>
        <strain evidence="3 4">UL070</strain>
    </source>
</reference>
<comment type="caution">
    <text evidence="3">The sequence shown here is derived from an EMBL/GenBank/DDBJ whole genome shotgun (WGS) entry which is preliminary data.</text>
</comment>
<dbReference type="RefSeq" id="WP_183087694.1">
    <property type="nucleotide sequence ID" value="NZ_JACJUD010000001.1"/>
</dbReference>
<dbReference type="EMBL" id="JACJUD010000001">
    <property type="protein sequence ID" value="MBB2494148.1"/>
    <property type="molecule type" value="Genomic_DNA"/>
</dbReference>
<feature type="transmembrane region" description="Helical" evidence="1">
    <location>
        <begin position="67"/>
        <end position="86"/>
    </location>
</feature>
<protein>
    <submittedName>
        <fullName evidence="3">DMT family transporter</fullName>
    </submittedName>
</protein>
<keyword evidence="1" id="KW-0472">Membrane</keyword>